<dbReference type="InterPro" id="IPR018711">
    <property type="entry name" value="NAGPA"/>
</dbReference>
<evidence type="ECO:0000259" key="2">
    <source>
        <dbReference type="Pfam" id="PF09992"/>
    </source>
</evidence>
<sequence>MVAASSLSVALAVGTGTAWALNRYVIDHVEISNVKEYEAKQQASASNAAKDYSSSNVKTTVTDSSYTGANGTVKVEQIATGSGNNTVTYYVATVKLTDATALKSAFANNQFGRNITQKTSTIASNNNAIFAINGDYYGFRSSGIVIRNGVVYRDDGARAGLAFYRDGSVKIYDETSTNGQKLVKEGVWNTLSFGPSLVKNGKIVEGIDDVEIDTNFGNHSIQGNQPRTLVGAKKDGTLVFVVVDGRDAGYSRGVTMTEAAKIMLEQGCVTAYNLDGGGSSTMYFNGEVINEPSNGGERGTSDILYVEKLS</sequence>
<evidence type="ECO:0000313" key="4">
    <source>
        <dbReference type="Proteomes" id="UP000078368"/>
    </source>
</evidence>
<dbReference type="EMBL" id="LVZK01000001">
    <property type="protein sequence ID" value="OAP87027.1"/>
    <property type="molecule type" value="Genomic_DNA"/>
</dbReference>
<keyword evidence="4" id="KW-1185">Reference proteome</keyword>
<dbReference type="InterPro" id="IPR014565">
    <property type="entry name" value="EpsL_firmicutes"/>
</dbReference>
<name>A0A179B5T0_9ACTO</name>
<comment type="caution">
    <text evidence="3">The sequence shown here is derived from an EMBL/GenBank/DDBJ whole genome shotgun (WGS) entry which is preliminary data.</text>
</comment>
<feature type="domain" description="Phosphodiester glycosidase" evidence="2">
    <location>
        <begin position="126"/>
        <end position="306"/>
    </location>
</feature>
<dbReference type="Pfam" id="PF09992">
    <property type="entry name" value="NAGPA"/>
    <property type="match status" value="1"/>
</dbReference>
<organism evidence="3 4">
    <name type="scientific">Peptidiphaga gingivicola</name>
    <dbReference type="NCBI Taxonomy" id="2741497"/>
    <lineage>
        <taxon>Bacteria</taxon>
        <taxon>Bacillati</taxon>
        <taxon>Actinomycetota</taxon>
        <taxon>Actinomycetes</taxon>
        <taxon>Actinomycetales</taxon>
        <taxon>Actinomycetaceae</taxon>
        <taxon>Peptidiphaga</taxon>
    </lineage>
</organism>
<dbReference type="Proteomes" id="UP000078368">
    <property type="component" value="Unassembled WGS sequence"/>
</dbReference>
<protein>
    <submittedName>
        <fullName evidence="3">Exopolysaccharide biosynthesis protein</fullName>
    </submittedName>
</protein>
<evidence type="ECO:0000256" key="1">
    <source>
        <dbReference type="SAM" id="SignalP"/>
    </source>
</evidence>
<evidence type="ECO:0000313" key="3">
    <source>
        <dbReference type="EMBL" id="OAP87027.1"/>
    </source>
</evidence>
<dbReference type="PANTHER" id="PTHR40446:SF2">
    <property type="entry name" value="N-ACETYLGLUCOSAMINE-1-PHOSPHODIESTER ALPHA-N-ACETYLGLUCOSAMINIDASE"/>
    <property type="match status" value="1"/>
</dbReference>
<keyword evidence="1" id="KW-0732">Signal</keyword>
<gene>
    <name evidence="3" type="ORF">A4H34_00880</name>
</gene>
<feature type="chain" id="PRO_5008099060" evidence="1">
    <location>
        <begin position="21"/>
        <end position="310"/>
    </location>
</feature>
<dbReference type="STRING" id="1823756.A4H34_00880"/>
<dbReference type="AlphaFoldDB" id="A0A179B5T0"/>
<feature type="signal peptide" evidence="1">
    <location>
        <begin position="1"/>
        <end position="20"/>
    </location>
</feature>
<dbReference type="PANTHER" id="PTHR40446">
    <property type="entry name" value="N-ACETYLGLUCOSAMINE-1-PHOSPHODIESTER ALPHA-N-ACETYLGLUCOSAMINIDASE"/>
    <property type="match status" value="1"/>
</dbReference>
<accession>A0A179B5T0</accession>
<dbReference type="PIRSF" id="PIRSF031512">
    <property type="entry name" value="EpsL"/>
    <property type="match status" value="1"/>
</dbReference>
<proteinExistence type="predicted"/>
<reference evidence="3 4" key="1">
    <citation type="submission" date="2016-04" db="EMBL/GenBank/DDBJ databases">
        <title>Peptidophaga gingivicola gen. nov., sp. nov., isolated from human subgingival plaque.</title>
        <authorList>
            <person name="Beall C.J."/>
            <person name="Mokrzan E.M."/>
            <person name="Griffen A.L."/>
            <person name="Leys E.J."/>
        </authorList>
    </citation>
    <scope>NUCLEOTIDE SEQUENCE [LARGE SCALE GENOMIC DNA]</scope>
    <source>
        <strain evidence="3 4">BA112</strain>
    </source>
</reference>